<feature type="region of interest" description="Disordered" evidence="1">
    <location>
        <begin position="161"/>
        <end position="232"/>
    </location>
</feature>
<feature type="compositionally biased region" description="Basic and acidic residues" evidence="1">
    <location>
        <begin position="220"/>
        <end position="232"/>
    </location>
</feature>
<feature type="compositionally biased region" description="Polar residues" evidence="1">
    <location>
        <begin position="1670"/>
        <end position="1685"/>
    </location>
</feature>
<feature type="compositionally biased region" description="Basic and acidic residues" evidence="1">
    <location>
        <begin position="620"/>
        <end position="633"/>
    </location>
</feature>
<feature type="region of interest" description="Disordered" evidence="1">
    <location>
        <begin position="1872"/>
        <end position="1895"/>
    </location>
</feature>
<feature type="region of interest" description="Disordered" evidence="1">
    <location>
        <begin position="697"/>
        <end position="838"/>
    </location>
</feature>
<feature type="region of interest" description="Disordered" evidence="1">
    <location>
        <begin position="878"/>
        <end position="943"/>
    </location>
</feature>
<name>A0A2H3J630_WOLCO</name>
<sequence length="1895" mass="206680">MRNTLPILTRATVTSSLHPAQPPEVRTIPATISPAASTIHLVSGASSAMDSVPDPDAPSNVAVPSVSALLAPRTDAPRKRIVPKKSKLAQLAGKTKERVNRDFSGVVRRVSGDSSSRGPRGYDIYVHQADEPDIEEVVIVKKRKSRLGLDGLKWGPLSEATNASAVQEEPRDNILDHQSKGKGDDSQKWWSIGRGRKDSKGKDKENSIRERVFKLTTRSKTPESAKPLESRARFNSLDSSALLSNQARRHAFDEQDDPTQAEGPSDIEPNPTTGSIAIRAIKSVQSLARMTSWATLTRSAGKEIGTVSDSEQPATQRQTKLKKKSKRKSKEKGKKTQGENRESKDSDDRDRTIGRSGGKFEIDPSDIPINLEEPLPKEHPMRTLSRKKSVLGLNLSLPKRHSSVGTASISSAFTSNTMSQASKRASTGSAHLILSSSGRPTSTTSSGSSVRPQSMILPKFSKGSSSGSIASVRWDEECLRSSREMQRRERRSRDKEGNMARTEKTKRMAVQDIFPETQTAPSAWSRPASQILSSVLTEHTAANDPTGYSEKFLTDTPYKRRRPRPMSDQLQGRARPRPVYGEVDGSISVLDAVTDDLASLINRLDLEATPASSTASQPQLDKDEQNSRQRGSEHGGPSGSNRPSSAQILRVSNEAPSKSLPAVAQAQRESTASHFLDRHIAPWSDLNRAFSSSDSRSALTSRSKHKRAALSLPAFESPSTTEPLRLAKARSTHIVSSAPSPAIDTPPMARTAIADPSSATFGSRPSKVGLIETADGGSDSGEETPCPTPISKRRGEQRRKMSSSSSPTIRGKKDSSTSSVPYRPSIPDKRRDPGVMNASDSHLSLASVSHDNDADFDIPDELQEILAGHVDDDGLRHFDNSLSSRHRTQPSVSLSPSIPHLRPLQASESAQDLPTTSTMRLEEDPDKDISDDTSSHTDNDSKKSFDFTGEMWKLLDSGDSDRQSFVEQLERAFQTPAKLELGFSFNEELRTDEDLPAPAPVLPLQIHRSPAADVASHLRTDPADDIVDLDDSIGSTHTNAYISEDFEDVHEEGGGDGGGDECCRIYSTRGQLDLTQAQEGQVCTRVKCLDMPPSFLAAAESPLTLSDIIPPPARYRSSCGSSIFEDDPVFKPISPDTVELPVPAHGTRTSSDTNSDHCSLVFTAPPYAESPNYIPPRATELSTAEFDSPEIRRGYDFDARGPVFSSPPSAMLQYPSDNDTSFLNTTFVAPNGAARRPGLADVFGFGPERPPSIATLSVDMSVDDTFSFINRGRRQRTESDTSSFYFRANPSVHSIPTHGTQLGRQIVAYHEREPSVGSFRSDQSSRIFSRPGLGDKMFDNEAGVMAPSRSASPPESGHDDVQSILSWESFSEGANRSSVVESFLGQSGSRTSILSADSFFGLSDSFGQTSGQLPALRFRPPSVMSDFSVHSSRKDDDTVLLTLDGEQVRRRSVHSMIGGSPCIKLAKTKLHPDQSLHLSRERSHQAESSPGSGYTAGSFNEESFLAMSPFQHSTDSFHSSRRSLSISINSQDSARSARREHPLALLRSRPLSLQPQSTHSHNDSFTSLAEADTPPLIGCIEFPSSSGSQPSIDIDRLNTLLSNDTRLNNFTVQSGARARMRSSGHRPQLTQACLSRTSIYETIQEEDSIPTIPSEQVLIDSPDASPTPPSRNSVLSADSDTQSAPDGQGDVTGLLRRYYALQKEAQEAIAENKRMWPDTAYTLQVMQSFRPPTTREGMLAFLKYSRETVKPLPPELRPPHVRSRTSSRVSPYPLPQRLSDVSDSPSRRLSPMILRPSDIVARAKAQEQKDVCEPAEVFCNALDSPMKHSSIGPERASCLRASPSAQQARLNYARSNTTEGKENVALGMLSPKDTARIRRPRPHGRPAHLVFAPKQ</sequence>
<feature type="compositionally biased region" description="Basic and acidic residues" evidence="1">
    <location>
        <begin position="195"/>
        <end position="213"/>
    </location>
</feature>
<feature type="region of interest" description="Disordered" evidence="1">
    <location>
        <begin position="420"/>
        <end position="467"/>
    </location>
</feature>
<feature type="compositionally biased region" description="Basic and acidic residues" evidence="1">
    <location>
        <begin position="334"/>
        <end position="362"/>
    </location>
</feature>
<feature type="compositionally biased region" description="Basic residues" evidence="1">
    <location>
        <begin position="791"/>
        <end position="801"/>
    </location>
</feature>
<feature type="compositionally biased region" description="Polar residues" evidence="1">
    <location>
        <begin position="610"/>
        <end position="619"/>
    </location>
</feature>
<feature type="region of interest" description="Disordered" evidence="1">
    <location>
        <begin position="303"/>
        <end position="384"/>
    </location>
</feature>
<feature type="compositionally biased region" description="Basic residues" evidence="1">
    <location>
        <begin position="1877"/>
        <end position="1886"/>
    </location>
</feature>
<accession>A0A2H3J630</accession>
<proteinExistence type="predicted"/>
<feature type="region of interest" description="Disordered" evidence="1">
    <location>
        <begin position="1134"/>
        <end position="1155"/>
    </location>
</feature>
<feature type="compositionally biased region" description="Basic residues" evidence="1">
    <location>
        <begin position="319"/>
        <end position="333"/>
    </location>
</feature>
<feature type="region of interest" description="Disordered" evidence="1">
    <location>
        <begin position="542"/>
        <end position="580"/>
    </location>
</feature>
<organism evidence="2 3">
    <name type="scientific">Wolfiporia cocos (strain MD-104)</name>
    <name type="common">Brown rot fungus</name>
    <dbReference type="NCBI Taxonomy" id="742152"/>
    <lineage>
        <taxon>Eukaryota</taxon>
        <taxon>Fungi</taxon>
        <taxon>Dikarya</taxon>
        <taxon>Basidiomycota</taxon>
        <taxon>Agaricomycotina</taxon>
        <taxon>Agaricomycetes</taxon>
        <taxon>Polyporales</taxon>
        <taxon>Phaeolaceae</taxon>
        <taxon>Wolfiporia</taxon>
    </lineage>
</organism>
<reference evidence="2 3" key="1">
    <citation type="journal article" date="2012" name="Science">
        <title>The Paleozoic origin of enzymatic lignin decomposition reconstructed from 31 fungal genomes.</title>
        <authorList>
            <person name="Floudas D."/>
            <person name="Binder M."/>
            <person name="Riley R."/>
            <person name="Barry K."/>
            <person name="Blanchette R.A."/>
            <person name="Henrissat B."/>
            <person name="Martinez A.T."/>
            <person name="Otillar R."/>
            <person name="Spatafora J.W."/>
            <person name="Yadav J.S."/>
            <person name="Aerts A."/>
            <person name="Benoit I."/>
            <person name="Boyd A."/>
            <person name="Carlson A."/>
            <person name="Copeland A."/>
            <person name="Coutinho P.M."/>
            <person name="de Vries R.P."/>
            <person name="Ferreira P."/>
            <person name="Findley K."/>
            <person name="Foster B."/>
            <person name="Gaskell J."/>
            <person name="Glotzer D."/>
            <person name="Gorecki P."/>
            <person name="Heitman J."/>
            <person name="Hesse C."/>
            <person name="Hori C."/>
            <person name="Igarashi K."/>
            <person name="Jurgens J.A."/>
            <person name="Kallen N."/>
            <person name="Kersten P."/>
            <person name="Kohler A."/>
            <person name="Kuees U."/>
            <person name="Kumar T.K.A."/>
            <person name="Kuo A."/>
            <person name="LaButti K."/>
            <person name="Larrondo L.F."/>
            <person name="Lindquist E."/>
            <person name="Ling A."/>
            <person name="Lombard V."/>
            <person name="Lucas S."/>
            <person name="Lundell T."/>
            <person name="Martin R."/>
            <person name="McLaughlin D.J."/>
            <person name="Morgenstern I."/>
            <person name="Morin E."/>
            <person name="Murat C."/>
            <person name="Nagy L.G."/>
            <person name="Nolan M."/>
            <person name="Ohm R.A."/>
            <person name="Patyshakuliyeva A."/>
            <person name="Rokas A."/>
            <person name="Ruiz-Duenas F.J."/>
            <person name="Sabat G."/>
            <person name="Salamov A."/>
            <person name="Samejima M."/>
            <person name="Schmutz J."/>
            <person name="Slot J.C."/>
            <person name="St John F."/>
            <person name="Stenlid J."/>
            <person name="Sun H."/>
            <person name="Sun S."/>
            <person name="Syed K."/>
            <person name="Tsang A."/>
            <person name="Wiebenga A."/>
            <person name="Young D."/>
            <person name="Pisabarro A."/>
            <person name="Eastwood D.C."/>
            <person name="Martin F."/>
            <person name="Cullen D."/>
            <person name="Grigoriev I.V."/>
            <person name="Hibbett D.S."/>
        </authorList>
    </citation>
    <scope>NUCLEOTIDE SEQUENCE [LARGE SCALE GENOMIC DNA]</scope>
    <source>
        <strain evidence="2 3">MD-104</strain>
    </source>
</reference>
<evidence type="ECO:0000313" key="3">
    <source>
        <dbReference type="Proteomes" id="UP000218811"/>
    </source>
</evidence>
<feature type="compositionally biased region" description="Low complexity" evidence="1">
    <location>
        <begin position="435"/>
        <end position="454"/>
    </location>
</feature>
<feature type="compositionally biased region" description="Polar residues" evidence="1">
    <location>
        <begin position="307"/>
        <end position="316"/>
    </location>
</feature>
<feature type="region of interest" description="Disordered" evidence="1">
    <location>
        <begin position="609"/>
        <end position="645"/>
    </location>
</feature>
<feature type="region of interest" description="Disordered" evidence="1">
    <location>
        <begin position="1658"/>
        <end position="1690"/>
    </location>
</feature>
<dbReference type="STRING" id="742152.A0A2H3J630"/>
<feature type="compositionally biased region" description="Basic and acidic residues" evidence="1">
    <location>
        <begin position="927"/>
        <end position="943"/>
    </location>
</feature>
<feature type="region of interest" description="Disordered" evidence="1">
    <location>
        <begin position="251"/>
        <end position="273"/>
    </location>
</feature>
<feature type="compositionally biased region" description="Polar residues" evidence="1">
    <location>
        <begin position="420"/>
        <end position="429"/>
    </location>
</feature>
<dbReference type="OrthoDB" id="2563277at2759"/>
<feature type="compositionally biased region" description="Polar residues" evidence="1">
    <location>
        <begin position="906"/>
        <end position="919"/>
    </location>
</feature>
<feature type="region of interest" description="Disordered" evidence="1">
    <location>
        <begin position="1751"/>
        <end position="1790"/>
    </location>
</feature>
<feature type="compositionally biased region" description="Basic and acidic residues" evidence="1">
    <location>
        <begin position="1473"/>
        <end position="1485"/>
    </location>
</feature>
<protein>
    <submittedName>
        <fullName evidence="2">Uncharacterized protein</fullName>
    </submittedName>
</protein>
<dbReference type="Proteomes" id="UP000218811">
    <property type="component" value="Unassembled WGS sequence"/>
</dbReference>
<evidence type="ECO:0000313" key="2">
    <source>
        <dbReference type="EMBL" id="PCH37125.1"/>
    </source>
</evidence>
<feature type="compositionally biased region" description="Basic and acidic residues" evidence="1">
    <location>
        <begin position="168"/>
        <end position="187"/>
    </location>
</feature>
<gene>
    <name evidence="2" type="ORF">WOLCODRAFT_140718</name>
</gene>
<keyword evidence="3" id="KW-1185">Reference proteome</keyword>
<dbReference type="EMBL" id="KB467909">
    <property type="protein sequence ID" value="PCH37125.1"/>
    <property type="molecule type" value="Genomic_DNA"/>
</dbReference>
<feature type="region of interest" description="Disordered" evidence="1">
    <location>
        <begin position="479"/>
        <end position="505"/>
    </location>
</feature>
<evidence type="ECO:0000256" key="1">
    <source>
        <dbReference type="SAM" id="MobiDB-lite"/>
    </source>
</evidence>
<feature type="region of interest" description="Disordered" evidence="1">
    <location>
        <begin position="1473"/>
        <end position="1497"/>
    </location>
</feature>
<dbReference type="OMA" id="QKWWSIG"/>
<feature type="compositionally biased region" description="Polar residues" evidence="1">
    <location>
        <begin position="1486"/>
        <end position="1497"/>
    </location>
</feature>